<sequence>MEHSRRTHGRLILFKFLLGLILLSMSTCLESVTLPSSNTFGNNETDRQALLDLKKRITQDPLHVMSSWNDSIDFCSWVGVKCNHSTKRVLILNLNSQKLVGSIPYHLLLGILLILQESTSETTAFMAKFLKKWVVYS</sequence>
<evidence type="ECO:0000256" key="1">
    <source>
        <dbReference type="ARBA" id="ARBA00022614"/>
    </source>
</evidence>
<evidence type="ECO:0000256" key="2">
    <source>
        <dbReference type="ARBA" id="ARBA00022729"/>
    </source>
</evidence>
<dbReference type="InterPro" id="IPR032675">
    <property type="entry name" value="LRR_dom_sf"/>
</dbReference>
<dbReference type="Proteomes" id="UP000250321">
    <property type="component" value="Unassembled WGS sequence"/>
</dbReference>
<dbReference type="GO" id="GO:0016301">
    <property type="term" value="F:kinase activity"/>
    <property type="evidence" value="ECO:0007669"/>
    <property type="project" value="UniProtKB-KW"/>
</dbReference>
<comment type="caution">
    <text evidence="6">The sequence shown here is derived from an EMBL/GenBank/DDBJ whole genome shotgun (WGS) entry which is preliminary data.</text>
</comment>
<dbReference type="Pfam" id="PF08263">
    <property type="entry name" value="LRRNT_2"/>
    <property type="match status" value="1"/>
</dbReference>
<feature type="domain" description="Leucine-rich repeat-containing N-terminal plant-type" evidence="5">
    <location>
        <begin position="44"/>
        <end position="83"/>
    </location>
</feature>
<protein>
    <submittedName>
        <fullName evidence="6">Putative LRR receptor-like serine/threonine-protein kinase</fullName>
    </submittedName>
</protein>
<evidence type="ECO:0000259" key="5">
    <source>
        <dbReference type="Pfam" id="PF08263"/>
    </source>
</evidence>
<accession>A0A314XNB8</accession>
<keyword evidence="3" id="KW-0677">Repeat</keyword>
<keyword evidence="1" id="KW-0433">Leucine-rich repeat</keyword>
<dbReference type="PANTHER" id="PTHR48060">
    <property type="entry name" value="DNA DAMAGE-REPAIR/TOLERATION PROTEIN DRT100"/>
    <property type="match status" value="1"/>
</dbReference>
<dbReference type="STRING" id="2094558.A0A314XNB8"/>
<evidence type="ECO:0000313" key="6">
    <source>
        <dbReference type="EMBL" id="PQP93876.1"/>
    </source>
</evidence>
<feature type="chain" id="PRO_5016277720" evidence="4">
    <location>
        <begin position="32"/>
        <end position="137"/>
    </location>
</feature>
<dbReference type="InterPro" id="IPR013210">
    <property type="entry name" value="LRR_N_plant-typ"/>
</dbReference>
<keyword evidence="6" id="KW-0675">Receptor</keyword>
<evidence type="ECO:0000256" key="3">
    <source>
        <dbReference type="ARBA" id="ARBA00022737"/>
    </source>
</evidence>
<dbReference type="InterPro" id="IPR053211">
    <property type="entry name" value="DNA_repair-toleration"/>
</dbReference>
<dbReference type="EMBL" id="PJQY01002420">
    <property type="protein sequence ID" value="PQP93876.1"/>
    <property type="molecule type" value="Genomic_DNA"/>
</dbReference>
<name>A0A314XNB8_PRUYE</name>
<proteinExistence type="predicted"/>
<keyword evidence="6" id="KW-0418">Kinase</keyword>
<dbReference type="OrthoDB" id="687555at2759"/>
<feature type="signal peptide" evidence="4">
    <location>
        <begin position="1"/>
        <end position="31"/>
    </location>
</feature>
<dbReference type="Gene3D" id="3.80.10.10">
    <property type="entry name" value="Ribonuclease Inhibitor"/>
    <property type="match status" value="1"/>
</dbReference>
<gene>
    <name evidence="6" type="ORF">Pyn_17214</name>
</gene>
<evidence type="ECO:0000313" key="7">
    <source>
        <dbReference type="Proteomes" id="UP000250321"/>
    </source>
</evidence>
<dbReference type="PANTHER" id="PTHR48060:SF21">
    <property type="entry name" value="L DOMAIN-LIKE PROTEIN"/>
    <property type="match status" value="1"/>
</dbReference>
<keyword evidence="2 4" id="KW-0732">Signal</keyword>
<keyword evidence="6" id="KW-0808">Transferase</keyword>
<dbReference type="SUPFAM" id="SSF52058">
    <property type="entry name" value="L domain-like"/>
    <property type="match status" value="1"/>
</dbReference>
<keyword evidence="7" id="KW-1185">Reference proteome</keyword>
<evidence type="ECO:0000256" key="4">
    <source>
        <dbReference type="SAM" id="SignalP"/>
    </source>
</evidence>
<reference evidence="6 7" key="1">
    <citation type="submission" date="2018-02" db="EMBL/GenBank/DDBJ databases">
        <title>Draft genome of wild Prunus yedoensis var. nudiflora.</title>
        <authorList>
            <person name="Baek S."/>
            <person name="Kim J.-H."/>
            <person name="Choi K."/>
            <person name="Kim G.-B."/>
            <person name="Cho A."/>
            <person name="Jang H."/>
            <person name="Shin C.-H."/>
            <person name="Yu H.-J."/>
            <person name="Mun J.-H."/>
        </authorList>
    </citation>
    <scope>NUCLEOTIDE SEQUENCE [LARGE SCALE GENOMIC DNA]</scope>
    <source>
        <strain evidence="7">cv. Jeju island</strain>
        <tissue evidence="6">Leaf</tissue>
    </source>
</reference>
<dbReference type="AlphaFoldDB" id="A0A314XNB8"/>
<organism evidence="6 7">
    <name type="scientific">Prunus yedoensis var. nudiflora</name>
    <dbReference type="NCBI Taxonomy" id="2094558"/>
    <lineage>
        <taxon>Eukaryota</taxon>
        <taxon>Viridiplantae</taxon>
        <taxon>Streptophyta</taxon>
        <taxon>Embryophyta</taxon>
        <taxon>Tracheophyta</taxon>
        <taxon>Spermatophyta</taxon>
        <taxon>Magnoliopsida</taxon>
        <taxon>eudicotyledons</taxon>
        <taxon>Gunneridae</taxon>
        <taxon>Pentapetalae</taxon>
        <taxon>rosids</taxon>
        <taxon>fabids</taxon>
        <taxon>Rosales</taxon>
        <taxon>Rosaceae</taxon>
        <taxon>Amygdaloideae</taxon>
        <taxon>Amygdaleae</taxon>
        <taxon>Prunus</taxon>
    </lineage>
</organism>